<feature type="domain" description="Phage terminase large subunit N-terminal" evidence="1">
    <location>
        <begin position="24"/>
        <end position="226"/>
    </location>
</feature>
<dbReference type="InterPro" id="IPR027417">
    <property type="entry name" value="P-loop_NTPase"/>
</dbReference>
<dbReference type="InterPro" id="IPR052380">
    <property type="entry name" value="Viral_DNA_packaging_terminase"/>
</dbReference>
<dbReference type="EMBL" id="BK032593">
    <property type="protein sequence ID" value="DAF50165.1"/>
    <property type="molecule type" value="Genomic_DNA"/>
</dbReference>
<dbReference type="PANTHER" id="PTHR39184:SF1">
    <property type="entry name" value="PBSX PHAGE TERMINASE LARGE SUBUNIT"/>
    <property type="match status" value="1"/>
</dbReference>
<accession>A0A8S5SGP8</accession>
<name>A0A8S5SGP8_9CAUD</name>
<dbReference type="Pfam" id="PF04466">
    <property type="entry name" value="Terminase_3"/>
    <property type="match status" value="1"/>
</dbReference>
<dbReference type="Gene3D" id="3.40.50.300">
    <property type="entry name" value="P-loop containing nucleotide triphosphate hydrolases"/>
    <property type="match status" value="1"/>
</dbReference>
<evidence type="ECO:0000313" key="3">
    <source>
        <dbReference type="EMBL" id="DAF50165.1"/>
    </source>
</evidence>
<feature type="domain" description="Phage terminase large subunit C-terminal" evidence="2">
    <location>
        <begin position="259"/>
        <end position="399"/>
    </location>
</feature>
<dbReference type="Gene3D" id="3.30.420.280">
    <property type="match status" value="1"/>
</dbReference>
<organism evidence="3">
    <name type="scientific">Siphoviridae sp. ct9zP9</name>
    <dbReference type="NCBI Taxonomy" id="2827795"/>
    <lineage>
        <taxon>Viruses</taxon>
        <taxon>Duplodnaviria</taxon>
        <taxon>Heunggongvirae</taxon>
        <taxon>Uroviricota</taxon>
        <taxon>Caudoviricetes</taxon>
    </lineage>
</organism>
<evidence type="ECO:0000259" key="1">
    <source>
        <dbReference type="Pfam" id="PF04466"/>
    </source>
</evidence>
<sequence length="410" mass="46801">MSDLTKLIAPSFYGVHHDIKAGRHTHYWLKGGRGSTKSSFISVEIILGMMQDTAANALVLRKVAVNLKDSVYEQLLWAIEALGVEPLWKAKLSPLQLSYIPTGQRILFRGADEPKKIKSTKFRKGYCKYIWYEEADEFAGMQEIRTINQSLMRGGSSFFVFYSYNPPKSQSNWVNRECLQPKANCLVHTSDYRRVPPAWLGDAFLQEAEYLKELNEKAYRHEYLGEVVGSGGAVFDNVTVEEITDAEIAAFDRIYNGVDWGFYPDPWAFNRMHYDSARRTLYIFGELTRHRTGNAETAKLLRQYGVQDTDLITADSAEPKSVADYRSYGLFCRGAVKGPGSVDYSMKWLQALVRIVIDPVRCPDTAKEFTAYEYDRNKAGEVISGYPDRDNHHIDAVRYGTEPIWKRRGQ</sequence>
<reference evidence="3" key="1">
    <citation type="journal article" date="2021" name="Proc. Natl. Acad. Sci. U.S.A.">
        <title>A Catalog of Tens of Thousands of Viruses from Human Metagenomes Reveals Hidden Associations with Chronic Diseases.</title>
        <authorList>
            <person name="Tisza M.J."/>
            <person name="Buck C.B."/>
        </authorList>
    </citation>
    <scope>NUCLEOTIDE SEQUENCE</scope>
    <source>
        <strain evidence="3">Ct9zP9</strain>
    </source>
</reference>
<dbReference type="InterPro" id="IPR035412">
    <property type="entry name" value="Terminase_L_N"/>
</dbReference>
<dbReference type="PANTHER" id="PTHR39184">
    <property type="match status" value="1"/>
</dbReference>
<proteinExistence type="predicted"/>
<dbReference type="InterPro" id="IPR006437">
    <property type="entry name" value="Phage_terminase_lsu"/>
</dbReference>
<evidence type="ECO:0000259" key="2">
    <source>
        <dbReference type="Pfam" id="PF17288"/>
    </source>
</evidence>
<dbReference type="Pfam" id="PF17288">
    <property type="entry name" value="Terminase_3C"/>
    <property type="match status" value="1"/>
</dbReference>
<dbReference type="InterPro" id="IPR035413">
    <property type="entry name" value="Terminase_L_C"/>
</dbReference>
<dbReference type="NCBIfam" id="TIGR01547">
    <property type="entry name" value="phage_term_2"/>
    <property type="match status" value="1"/>
</dbReference>
<protein>
    <submittedName>
        <fullName evidence="3">Terminase large subunit</fullName>
    </submittedName>
</protein>